<feature type="compositionally biased region" description="Basic residues" evidence="1">
    <location>
        <begin position="15"/>
        <end position="37"/>
    </location>
</feature>
<feature type="region of interest" description="Disordered" evidence="1">
    <location>
        <begin position="171"/>
        <end position="246"/>
    </location>
</feature>
<feature type="region of interest" description="Disordered" evidence="1">
    <location>
        <begin position="350"/>
        <end position="385"/>
    </location>
</feature>
<dbReference type="AlphaFoldDB" id="A0A8S4PSY0"/>
<feature type="compositionally biased region" description="Basic and acidic residues" evidence="1">
    <location>
        <begin position="207"/>
        <end position="217"/>
    </location>
</feature>
<accession>A0A8S4PSY0</accession>
<dbReference type="EMBL" id="CAIIXF020000010">
    <property type="protein sequence ID" value="CAH1796560.1"/>
    <property type="molecule type" value="Genomic_DNA"/>
</dbReference>
<protein>
    <submittedName>
        <fullName evidence="2">Uncharacterized protein</fullName>
    </submittedName>
</protein>
<feature type="compositionally biased region" description="Polar residues" evidence="1">
    <location>
        <begin position="350"/>
        <end position="366"/>
    </location>
</feature>
<name>A0A8S4PSY0_OWEFU</name>
<feature type="compositionally biased region" description="Polar residues" evidence="1">
    <location>
        <begin position="375"/>
        <end position="385"/>
    </location>
</feature>
<evidence type="ECO:0000256" key="1">
    <source>
        <dbReference type="SAM" id="MobiDB-lite"/>
    </source>
</evidence>
<feature type="region of interest" description="Disordered" evidence="1">
    <location>
        <begin position="1"/>
        <end position="60"/>
    </location>
</feature>
<organism evidence="2 3">
    <name type="scientific">Owenia fusiformis</name>
    <name type="common">Polychaete worm</name>
    <dbReference type="NCBI Taxonomy" id="6347"/>
    <lineage>
        <taxon>Eukaryota</taxon>
        <taxon>Metazoa</taxon>
        <taxon>Spiralia</taxon>
        <taxon>Lophotrochozoa</taxon>
        <taxon>Annelida</taxon>
        <taxon>Polychaeta</taxon>
        <taxon>Sedentaria</taxon>
        <taxon>Canalipalpata</taxon>
        <taxon>Sabellida</taxon>
        <taxon>Oweniida</taxon>
        <taxon>Oweniidae</taxon>
        <taxon>Owenia</taxon>
    </lineage>
</organism>
<dbReference type="Proteomes" id="UP000749559">
    <property type="component" value="Unassembled WGS sequence"/>
</dbReference>
<evidence type="ECO:0000313" key="2">
    <source>
        <dbReference type="EMBL" id="CAH1796560.1"/>
    </source>
</evidence>
<reference evidence="2" key="1">
    <citation type="submission" date="2022-03" db="EMBL/GenBank/DDBJ databases">
        <authorList>
            <person name="Martin C."/>
        </authorList>
    </citation>
    <scope>NUCLEOTIDE SEQUENCE</scope>
</reference>
<proteinExistence type="predicted"/>
<comment type="caution">
    <text evidence="2">The sequence shown here is derived from an EMBL/GenBank/DDBJ whole genome shotgun (WGS) entry which is preliminary data.</text>
</comment>
<feature type="compositionally biased region" description="Polar residues" evidence="1">
    <location>
        <begin position="195"/>
        <end position="206"/>
    </location>
</feature>
<evidence type="ECO:0000313" key="3">
    <source>
        <dbReference type="Proteomes" id="UP000749559"/>
    </source>
</evidence>
<feature type="compositionally biased region" description="Basic and acidic residues" evidence="1">
    <location>
        <begin position="46"/>
        <end position="55"/>
    </location>
</feature>
<keyword evidence="3" id="KW-1185">Reference proteome</keyword>
<sequence>MGMLHNFTFNSNTQYKKRMERSGSRKKKRQGSVKKRLSSTPPKIVVSEDKNEHKTTQPRSKTLVQYNSAGVMTSESMKVEYKISSDVIESLDRIIGTDKQTKTTIVRKADTRKNDDTKLFPKLAQNNEVAITQTLDVPYYGEPRRPRSRSLCMADIIPKSIEIQVPKIMQPRSRSMEPSKRMLPSLANDFGNIENEPNSDTNTTDQSKQKMVTERSRSALLNRVQSPRHRSLSPLPHKPKIAFENSRLETTSTVRSSSFSDVTSISQIEINPQERLHTNKVILPMDEHFEESMYTLRQLSIRPHSASMGSLATPVPSTTFNGYEMTMSQDDIQGYYRRFSYEDHNSYNSITTSESDPLYYSSSESINGKDDSTSTRRSSVANSTVASRLHAVKNPKPVDHLELLGDDHLHNKSASLIDIHKLQEKNNNNDRHETTGSIKASSLHAFYHSFENHQQPMIHKLVPPNALKSTFQRPCGCCGNTSCNKQ</sequence>
<gene>
    <name evidence="2" type="ORF">OFUS_LOCUS20955</name>
</gene>